<protein>
    <submittedName>
        <fullName evidence="1">Uncharacterized protein</fullName>
    </submittedName>
</protein>
<keyword evidence="2" id="KW-1185">Reference proteome</keyword>
<reference evidence="1" key="1">
    <citation type="journal article" date="2020" name="Stud. Mycol.">
        <title>101 Dothideomycetes genomes: a test case for predicting lifestyles and emergence of pathogens.</title>
        <authorList>
            <person name="Haridas S."/>
            <person name="Albert R."/>
            <person name="Binder M."/>
            <person name="Bloem J."/>
            <person name="Labutti K."/>
            <person name="Salamov A."/>
            <person name="Andreopoulos B."/>
            <person name="Baker S."/>
            <person name="Barry K."/>
            <person name="Bills G."/>
            <person name="Bluhm B."/>
            <person name="Cannon C."/>
            <person name="Castanera R."/>
            <person name="Culley D."/>
            <person name="Daum C."/>
            <person name="Ezra D."/>
            <person name="Gonzalez J."/>
            <person name="Henrissat B."/>
            <person name="Kuo A."/>
            <person name="Liang C."/>
            <person name="Lipzen A."/>
            <person name="Lutzoni F."/>
            <person name="Magnuson J."/>
            <person name="Mondo S."/>
            <person name="Nolan M."/>
            <person name="Ohm R."/>
            <person name="Pangilinan J."/>
            <person name="Park H.-J."/>
            <person name="Ramirez L."/>
            <person name="Alfaro M."/>
            <person name="Sun H."/>
            <person name="Tritt A."/>
            <person name="Yoshinaga Y."/>
            <person name="Zwiers L.-H."/>
            <person name="Turgeon B."/>
            <person name="Goodwin S."/>
            <person name="Spatafora J."/>
            <person name="Crous P."/>
            <person name="Grigoriev I."/>
        </authorList>
    </citation>
    <scope>NUCLEOTIDE SEQUENCE</scope>
    <source>
        <strain evidence="1">CBS 115976</strain>
    </source>
</reference>
<dbReference type="EMBL" id="MU004238">
    <property type="protein sequence ID" value="KAF2666901.1"/>
    <property type="molecule type" value="Genomic_DNA"/>
</dbReference>
<accession>A0A6A6U5Q5</accession>
<dbReference type="AlphaFoldDB" id="A0A6A6U5Q5"/>
<evidence type="ECO:0000313" key="2">
    <source>
        <dbReference type="Proteomes" id="UP000799302"/>
    </source>
</evidence>
<organism evidence="1 2">
    <name type="scientific">Microthyrium microscopicum</name>
    <dbReference type="NCBI Taxonomy" id="703497"/>
    <lineage>
        <taxon>Eukaryota</taxon>
        <taxon>Fungi</taxon>
        <taxon>Dikarya</taxon>
        <taxon>Ascomycota</taxon>
        <taxon>Pezizomycotina</taxon>
        <taxon>Dothideomycetes</taxon>
        <taxon>Dothideomycetes incertae sedis</taxon>
        <taxon>Microthyriales</taxon>
        <taxon>Microthyriaceae</taxon>
        <taxon>Microthyrium</taxon>
    </lineage>
</organism>
<evidence type="ECO:0000313" key="1">
    <source>
        <dbReference type="EMBL" id="KAF2666901.1"/>
    </source>
</evidence>
<sequence>MSSNPENGLLAGLVIFDWGLRTITAGEFVSSAWLCHGPQAYHEIEWPWFATCQLEMPPSHMTSPEISSLLFAVHVQSLTRARRVSEVLGNCIDSGTMASPYNRTRITYGVRNHSHTTNISIVHGDGKMHHGMDGKHVRCSLDDLQNTGQDGNLPAFLEAALLAAR</sequence>
<name>A0A6A6U5Q5_9PEZI</name>
<dbReference type="Proteomes" id="UP000799302">
    <property type="component" value="Unassembled WGS sequence"/>
</dbReference>
<proteinExistence type="predicted"/>
<gene>
    <name evidence="1" type="ORF">BT63DRAFT_457858</name>
</gene>